<organism evidence="8 9">
    <name type="scientific">Acetivibrio thermocellus AD2</name>
    <dbReference type="NCBI Taxonomy" id="1138384"/>
    <lineage>
        <taxon>Bacteria</taxon>
        <taxon>Bacillati</taxon>
        <taxon>Bacillota</taxon>
        <taxon>Clostridia</taxon>
        <taxon>Eubacteriales</taxon>
        <taxon>Oscillospiraceae</taxon>
        <taxon>Acetivibrio</taxon>
    </lineage>
</organism>
<dbReference type="GO" id="GO:0006352">
    <property type="term" value="P:DNA-templated transcription initiation"/>
    <property type="evidence" value="ECO:0007669"/>
    <property type="project" value="UniProtKB-UniRule"/>
</dbReference>
<gene>
    <name evidence="6" type="primary">sigI</name>
    <name evidence="8" type="ORF">M972_11547</name>
</gene>
<protein>
    <recommendedName>
        <fullName evidence="6">RNA polymerase sigma factor SigI</fullName>
    </recommendedName>
</protein>
<keyword evidence="2 6" id="KW-0805">Transcription regulation</keyword>
<keyword evidence="5 6" id="KW-0804">Transcription</keyword>
<feature type="DNA-binding region" description="H-T-H motif" evidence="6">
    <location>
        <begin position="209"/>
        <end position="228"/>
    </location>
</feature>
<dbReference type="EMBL" id="PDBW01000001">
    <property type="protein sequence ID" value="PFH01803.1"/>
    <property type="molecule type" value="Genomic_DNA"/>
</dbReference>
<dbReference type="HAMAP" id="MF_02064">
    <property type="entry name" value="Sigma70_SigI"/>
    <property type="match status" value="1"/>
</dbReference>
<comment type="subunit">
    <text evidence="6">Interacts with RsgI.</text>
</comment>
<evidence type="ECO:0000256" key="3">
    <source>
        <dbReference type="ARBA" id="ARBA00023082"/>
    </source>
</evidence>
<dbReference type="InterPro" id="IPR013325">
    <property type="entry name" value="RNA_pol_sigma_r2"/>
</dbReference>
<feature type="short sequence motif" description="Polymerase core binding" evidence="6">
    <location>
        <begin position="61"/>
        <end position="74"/>
    </location>
</feature>
<dbReference type="RefSeq" id="WP_003514757.1">
    <property type="nucleotide sequence ID" value="NZ_CP013828.1"/>
</dbReference>
<evidence type="ECO:0000256" key="2">
    <source>
        <dbReference type="ARBA" id="ARBA00023015"/>
    </source>
</evidence>
<comment type="function">
    <text evidence="6">Sigma factors are initiation factors that promote the attachment of RNA polymerase to specific initiation sites and are then released.</text>
</comment>
<evidence type="ECO:0000313" key="8">
    <source>
        <dbReference type="EMBL" id="PFH01803.1"/>
    </source>
</evidence>
<dbReference type="Gene3D" id="1.10.1740.10">
    <property type="match status" value="1"/>
</dbReference>
<dbReference type="AlphaFoldDB" id="A0AB36TDA3"/>
<dbReference type="PIRSF" id="PIRSF038953">
    <property type="entry name" value="SigI"/>
    <property type="match status" value="1"/>
</dbReference>
<keyword evidence="3 6" id="KW-0731">Sigma factor</keyword>
<evidence type="ECO:0000256" key="4">
    <source>
        <dbReference type="ARBA" id="ARBA00023125"/>
    </source>
</evidence>
<evidence type="ECO:0000256" key="1">
    <source>
        <dbReference type="ARBA" id="ARBA00022490"/>
    </source>
</evidence>
<dbReference type="GO" id="GO:0003677">
    <property type="term" value="F:DNA binding"/>
    <property type="evidence" value="ECO:0007669"/>
    <property type="project" value="UniProtKB-UniRule"/>
</dbReference>
<dbReference type="GO" id="GO:0005737">
    <property type="term" value="C:cytoplasm"/>
    <property type="evidence" value="ECO:0007669"/>
    <property type="project" value="UniProtKB-SubCell"/>
</dbReference>
<evidence type="ECO:0000256" key="5">
    <source>
        <dbReference type="ARBA" id="ARBA00023163"/>
    </source>
</evidence>
<feature type="domain" description="RNA polymerase sigma-70 region 2" evidence="7">
    <location>
        <begin position="36"/>
        <end position="105"/>
    </location>
</feature>
<keyword evidence="6" id="KW-0346">Stress response</keyword>
<comment type="activity regulation">
    <text evidence="6">Negatively regulated by the anti-sigma-I factor RsgI.</text>
</comment>
<keyword evidence="1 6" id="KW-0963">Cytoplasm</keyword>
<dbReference type="Proteomes" id="UP000223596">
    <property type="component" value="Unassembled WGS sequence"/>
</dbReference>
<dbReference type="NCBIfam" id="TIGR02895">
    <property type="entry name" value="spore_sigI"/>
    <property type="match status" value="1"/>
</dbReference>
<dbReference type="GeneID" id="35803386"/>
<accession>A0AB36TDA3</accession>
<dbReference type="SUPFAM" id="SSF88946">
    <property type="entry name" value="Sigma2 domain of RNA polymerase sigma factors"/>
    <property type="match status" value="1"/>
</dbReference>
<evidence type="ECO:0000259" key="7">
    <source>
        <dbReference type="Pfam" id="PF04542"/>
    </source>
</evidence>
<sequence length="254" mass="30101">MINLGSYNLLRHEKDSFLEIIRRIKDGDNLLRNKFIDDFKPFILKCVSQLVGKKNDLTQSDEYSIALIAFNEAIESYDLDKKTKFVSFSKQVIKRRLIDYLRSTKKNNVAVPFSYFNDCNSSFNDSSTGNFEEKFLYDRNSDYSIDFEAREEIKNLELKICEYKMTIEDLIECSPKHRDTIILCLNVANIIIEDESLYQMFNKRKTLPYKELTERFNLCRRTLEKNRKFITAMVLILKSDLEVLKKYIYDTLGR</sequence>
<dbReference type="InterPro" id="IPR007627">
    <property type="entry name" value="RNA_pol_sigma70_r2"/>
</dbReference>
<comment type="caution">
    <text evidence="8">The sequence shown here is derived from an EMBL/GenBank/DDBJ whole genome shotgun (WGS) entry which is preliminary data.</text>
</comment>
<keyword evidence="4 6" id="KW-0238">DNA-binding</keyword>
<dbReference type="InterPro" id="IPR014244">
    <property type="entry name" value="RNA_pol_sigma-I"/>
</dbReference>
<name>A0AB36TDA3_ACETH</name>
<reference evidence="8 9" key="1">
    <citation type="submission" date="2017-09" db="EMBL/GenBank/DDBJ databases">
        <title>Evaluation of Pacific Biosciences Sequencing Technology to Finishing C. thermocellum Genome Sequences.</title>
        <authorList>
            <person name="Brown S."/>
        </authorList>
    </citation>
    <scope>NUCLEOTIDE SEQUENCE [LARGE SCALE GENOMIC DNA]</scope>
    <source>
        <strain evidence="8 9">AD2</strain>
    </source>
</reference>
<dbReference type="SMR" id="A0AB36TDA3"/>
<dbReference type="GO" id="GO:0016987">
    <property type="term" value="F:sigma factor activity"/>
    <property type="evidence" value="ECO:0007669"/>
    <property type="project" value="UniProtKB-UniRule"/>
</dbReference>
<evidence type="ECO:0000313" key="9">
    <source>
        <dbReference type="Proteomes" id="UP000223596"/>
    </source>
</evidence>
<dbReference type="NCBIfam" id="NF006173">
    <property type="entry name" value="PRK08311.2-1"/>
    <property type="match status" value="1"/>
</dbReference>
<dbReference type="Pfam" id="PF04542">
    <property type="entry name" value="Sigma70_r2"/>
    <property type="match status" value="1"/>
</dbReference>
<proteinExistence type="inferred from homology"/>
<comment type="subcellular location">
    <subcellularLocation>
        <location evidence="6">Cytoplasm</location>
    </subcellularLocation>
</comment>
<comment type="similarity">
    <text evidence="6">Belongs to the sigma-70 factor family. SigI subfamily.</text>
</comment>
<evidence type="ECO:0000256" key="6">
    <source>
        <dbReference type="HAMAP-Rule" id="MF_02064"/>
    </source>
</evidence>